<name>A0A2N9EKC9_FAGSY</name>
<proteinExistence type="predicted"/>
<feature type="domain" description="Aminotransferase-like plant mobile" evidence="2">
    <location>
        <begin position="243"/>
        <end position="376"/>
    </location>
</feature>
<protein>
    <recommendedName>
        <fullName evidence="2">Aminotransferase-like plant mobile domain-containing protein</fullName>
    </recommendedName>
</protein>
<feature type="compositionally biased region" description="Basic residues" evidence="1">
    <location>
        <begin position="646"/>
        <end position="660"/>
    </location>
</feature>
<evidence type="ECO:0000259" key="2">
    <source>
        <dbReference type="Pfam" id="PF10536"/>
    </source>
</evidence>
<evidence type="ECO:0000256" key="1">
    <source>
        <dbReference type="SAM" id="MobiDB-lite"/>
    </source>
</evidence>
<feature type="compositionally biased region" description="Low complexity" evidence="1">
    <location>
        <begin position="635"/>
        <end position="645"/>
    </location>
</feature>
<feature type="compositionally biased region" description="Basic and acidic residues" evidence="1">
    <location>
        <begin position="622"/>
        <end position="634"/>
    </location>
</feature>
<feature type="compositionally biased region" description="Low complexity" evidence="1">
    <location>
        <begin position="727"/>
        <end position="745"/>
    </location>
</feature>
<gene>
    <name evidence="3" type="ORF">FSB_LOCUS3117</name>
</gene>
<organism evidence="3">
    <name type="scientific">Fagus sylvatica</name>
    <name type="common">Beechnut</name>
    <dbReference type="NCBI Taxonomy" id="28930"/>
    <lineage>
        <taxon>Eukaryota</taxon>
        <taxon>Viridiplantae</taxon>
        <taxon>Streptophyta</taxon>
        <taxon>Embryophyta</taxon>
        <taxon>Tracheophyta</taxon>
        <taxon>Spermatophyta</taxon>
        <taxon>Magnoliopsida</taxon>
        <taxon>eudicotyledons</taxon>
        <taxon>Gunneridae</taxon>
        <taxon>Pentapetalae</taxon>
        <taxon>rosids</taxon>
        <taxon>fabids</taxon>
        <taxon>Fagales</taxon>
        <taxon>Fagaceae</taxon>
        <taxon>Fagus</taxon>
    </lineage>
</organism>
<dbReference type="Pfam" id="PF10536">
    <property type="entry name" value="PMD"/>
    <property type="match status" value="1"/>
</dbReference>
<dbReference type="InterPro" id="IPR044824">
    <property type="entry name" value="MAIN-like"/>
</dbReference>
<dbReference type="EMBL" id="OIVN01000149">
    <property type="protein sequence ID" value="SPC75235.1"/>
    <property type="molecule type" value="Genomic_DNA"/>
</dbReference>
<feature type="compositionally biased region" description="Basic and acidic residues" evidence="1">
    <location>
        <begin position="773"/>
        <end position="782"/>
    </location>
</feature>
<feature type="region of interest" description="Disordered" evidence="1">
    <location>
        <begin position="546"/>
        <end position="572"/>
    </location>
</feature>
<feature type="compositionally biased region" description="Basic residues" evidence="1">
    <location>
        <begin position="715"/>
        <end position="725"/>
    </location>
</feature>
<reference evidence="3" key="1">
    <citation type="submission" date="2018-02" db="EMBL/GenBank/DDBJ databases">
        <authorList>
            <person name="Cohen D.B."/>
            <person name="Kent A.D."/>
        </authorList>
    </citation>
    <scope>NUCLEOTIDE SEQUENCE</scope>
</reference>
<dbReference type="GO" id="GO:0010073">
    <property type="term" value="P:meristem maintenance"/>
    <property type="evidence" value="ECO:0007669"/>
    <property type="project" value="InterPro"/>
</dbReference>
<evidence type="ECO:0000313" key="3">
    <source>
        <dbReference type="EMBL" id="SPC75235.1"/>
    </source>
</evidence>
<dbReference type="InterPro" id="IPR019557">
    <property type="entry name" value="AminoTfrase-like_pln_mobile"/>
</dbReference>
<dbReference type="PANTHER" id="PTHR46033">
    <property type="entry name" value="PROTEIN MAIN-LIKE 2"/>
    <property type="match status" value="1"/>
</dbReference>
<sequence length="1297" mass="142469">MLGLYTVGIRICRRSPPFNEVNYGRHPSIKPNNHCRPGSRDHRPVCIYSPHIASRFPFCLWLCSFRFCDSAAHLLVCCAPFPRLLCRKALATERKKRERIVQKTSPPPIPLFYPWLHLPLIPLLALRRPVVTIPKFLRQTLGPWIQGSVGDESVDGSRFSPVPEDDRDDFAFPLLDPWAKKLLQIGSGLLPFLVFLTLGSREEICNRCPSISSFPAPLPQTGFTGWQTSLWMLEFCALLERAGVAEAILLSRSCNMYRNTEALRQILRRWCASTHTFFFSWGELTITLEDVENHWLLPVLGDMDPFAVEMSEEETVVEQALMARASTRINAWSVYFAKATEPTIRRAAFVAYWLCKCLFGDAPYYSMKPLYFRLAEVGNDNSQIRAKFKNMSRQILRRYPDLRTNLPLVYRWVSLRGRDPDLVPSMDFEECVLWRPYSYRYADFSCHSVMYWFSDIASQSFELSPDDTRSLTYLSAVNPGWLPVWSDEGVKYTHYCPNRVRRQFGLDQSVPGSPSETLPRTPNMAPFLNDHAFDYWSASVSRMTMSDKAEGPRVPLPNHHAHPMETTTLSPPTQTAISYAERQGLGFAEWDGPRDGWILYSTAIPSSWKESVKVVEERLRLDSKRGKGSKKTDSGKGASSPAASKQKPKSAAKASSKRPKVAMDMSMIPPSELGDRALMAPGTSKKKQSAAGASKRNLLPTPTKAKSQPRSKSVAVKKAKSKPTRKSAVAPPSSSEEPAAESATPVEKESAIPTPPSTIYDRTRSKRKAAKRKVGDKGEGSDRVPIVIEEVSGGDDVVDAGAGTTEVNESITERQEVALEPTDGVAAKDSPIDWTDSDDAMADEALGVTVSDEAVLVMADEAVQSTTSIMAEEAPGETPVSMADVVPEAREVTPVMADVTLVSMADETLVDVAHETAPVTVDETLAGMADRTPVSIAYGIIPVVANFNTGIIVGSAAEEDYDPGTDSVDSEEAIADEPQPLQIIPFADQPDEPRANDPIEFHLNPPFARMTSVVEGVSLFGVAPHFGRILREEGSPMVVIDHPSSGAFTGGQVPALEGIPIQGADGGGTADTEVRGVGVVPEDVEAPVLVEKESVAHVVSAAPSSSQTRSAVEVIIPGRVAAFFASFEERAPNPYPDWHFWRFEGPLVAYGNFWVYQDAVPLLQGLSAKFGDFTTHFKFGAGFGGPMISLLGSVLADMRRTSFKTLSESKILSWRSVVQDLIAVGFDLDFLLEHLRKVARKFFGEAIASEMKVVQEQISSLQSTLAVLVSYQGELMSAAAASPTTVEVASPIDGLFD</sequence>
<dbReference type="PANTHER" id="PTHR46033:SF16">
    <property type="entry name" value="AMINOTRANSFERASE-LIKE PLANT MOBILE DOMAIN-CONTAINING PROTEIN"/>
    <property type="match status" value="1"/>
</dbReference>
<feature type="region of interest" description="Disordered" evidence="1">
    <location>
        <begin position="622"/>
        <end position="784"/>
    </location>
</feature>
<accession>A0A2N9EKC9</accession>